<dbReference type="Pfam" id="PF09578">
    <property type="entry name" value="Spore_YabQ"/>
    <property type="match status" value="1"/>
</dbReference>
<organism evidence="2 3">
    <name type="scientific">Siminovitchia thermophila</name>
    <dbReference type="NCBI Taxonomy" id="1245522"/>
    <lineage>
        <taxon>Bacteria</taxon>
        <taxon>Bacillati</taxon>
        <taxon>Bacillota</taxon>
        <taxon>Bacilli</taxon>
        <taxon>Bacillales</taxon>
        <taxon>Bacillaceae</taxon>
        <taxon>Siminovitchia</taxon>
    </lineage>
</organism>
<dbReference type="Proteomes" id="UP000823485">
    <property type="component" value="Unassembled WGS sequence"/>
</dbReference>
<dbReference type="NCBIfam" id="TIGR02893">
    <property type="entry name" value="spore_yabQ"/>
    <property type="match status" value="1"/>
</dbReference>
<comment type="caution">
    <text evidence="2">The sequence shown here is derived from an EMBL/GenBank/DDBJ whole genome shotgun (WGS) entry which is preliminary data.</text>
</comment>
<gene>
    <name evidence="2" type="ORF">JOC94_003709</name>
</gene>
<dbReference type="InterPro" id="IPR019074">
    <property type="entry name" value="YabQ"/>
</dbReference>
<sequence>MSLSVQFQTLLAMIVMGSLFGAMLDTYQRFLNRVNRKRWIVFINDLLFWFIQGILIFYILFLVNSGELRIYLLLALCLGFAAYQALFKQSYERLLEWAIRLVKAAVHIIKKLVHLLIYQPVRGLFLLIKYIVISLLSVGLALVKTVGKVLKWLVTTVFRPILWIGKMIVPKKVEKFVVKMGSTLEGFFQNTKNKVSKIIEFLRRKR</sequence>
<feature type="transmembrane region" description="Helical" evidence="1">
    <location>
        <begin position="39"/>
        <end position="62"/>
    </location>
</feature>
<dbReference type="EMBL" id="JAFBFH010000031">
    <property type="protein sequence ID" value="MBM7716688.1"/>
    <property type="molecule type" value="Genomic_DNA"/>
</dbReference>
<keyword evidence="1" id="KW-1133">Transmembrane helix</keyword>
<feature type="transmembrane region" description="Helical" evidence="1">
    <location>
        <begin position="124"/>
        <end position="143"/>
    </location>
</feature>
<proteinExistence type="predicted"/>
<evidence type="ECO:0000313" key="3">
    <source>
        <dbReference type="Proteomes" id="UP000823485"/>
    </source>
</evidence>
<accession>A0ABS2RAL0</accession>
<name>A0ABS2RAL0_9BACI</name>
<protein>
    <submittedName>
        <fullName evidence="2">Spore cortex biosynthesis protein YabQ</fullName>
    </submittedName>
</protein>
<evidence type="ECO:0000313" key="2">
    <source>
        <dbReference type="EMBL" id="MBM7716688.1"/>
    </source>
</evidence>
<keyword evidence="1" id="KW-0472">Membrane</keyword>
<keyword evidence="1" id="KW-0812">Transmembrane</keyword>
<dbReference type="RefSeq" id="WP_077111857.1">
    <property type="nucleotide sequence ID" value="NZ_JAFBFH010000031.1"/>
</dbReference>
<reference evidence="2 3" key="1">
    <citation type="submission" date="2021-01" db="EMBL/GenBank/DDBJ databases">
        <title>Genomic Encyclopedia of Type Strains, Phase IV (KMG-IV): sequencing the most valuable type-strain genomes for metagenomic binning, comparative biology and taxonomic classification.</title>
        <authorList>
            <person name="Goeker M."/>
        </authorList>
    </citation>
    <scope>NUCLEOTIDE SEQUENCE [LARGE SCALE GENOMIC DNA]</scope>
    <source>
        <strain evidence="2 3">DSM 105453</strain>
    </source>
</reference>
<evidence type="ECO:0000256" key="1">
    <source>
        <dbReference type="SAM" id="Phobius"/>
    </source>
</evidence>
<feature type="transmembrane region" description="Helical" evidence="1">
    <location>
        <begin position="6"/>
        <end position="27"/>
    </location>
</feature>
<feature type="transmembrane region" description="Helical" evidence="1">
    <location>
        <begin position="68"/>
        <end position="87"/>
    </location>
</feature>
<keyword evidence="3" id="KW-1185">Reference proteome</keyword>